<evidence type="ECO:0000256" key="1">
    <source>
        <dbReference type="SAM" id="SignalP"/>
    </source>
</evidence>
<dbReference type="EMBL" id="CP036401">
    <property type="protein sequence ID" value="QBI05173.1"/>
    <property type="molecule type" value="Genomic_DNA"/>
</dbReference>
<evidence type="ECO:0000313" key="3">
    <source>
        <dbReference type="Proteomes" id="UP000292307"/>
    </source>
</evidence>
<keyword evidence="3" id="KW-1185">Reference proteome</keyword>
<proteinExistence type="predicted"/>
<organism evidence="2 3">
    <name type="scientific">Pseudoduganella albidiflava</name>
    <dbReference type="NCBI Taxonomy" id="321983"/>
    <lineage>
        <taxon>Bacteria</taxon>
        <taxon>Pseudomonadati</taxon>
        <taxon>Pseudomonadota</taxon>
        <taxon>Betaproteobacteria</taxon>
        <taxon>Burkholderiales</taxon>
        <taxon>Oxalobacteraceae</taxon>
        <taxon>Telluria group</taxon>
        <taxon>Pseudoduganella</taxon>
    </lineage>
</organism>
<dbReference type="InterPro" id="IPR013424">
    <property type="entry name" value="Ice-binding_C"/>
</dbReference>
<dbReference type="NCBIfam" id="TIGR02595">
    <property type="entry name" value="PEP_CTERM"/>
    <property type="match status" value="1"/>
</dbReference>
<accession>A0ABX5S2J8</accession>
<sequence>MRSRAAAAAAAILLGLAGTSHAQVFDGGIPAGWQCAGDCGTAPEDGNITLAPGGGTQYGWVSTVNGAAGVLLPGVSAPADSIAGSALRSHLFTAQAGDALHFAFNYITTDGGDFSDYAWVRLLNGDGSQAALLATARTSPGGGAVPGFGMPAGAATLDPPFSDVEGLAPSWSPLGDDSGTCYIPDNCGQTGWIGAAYTIAAAGEYTLEFGVVNWVDRGADTGLAFDAITLDGVPLAPVPEPGRLGMLMTGALLLALIRRAGRRRGD</sequence>
<protein>
    <submittedName>
        <fullName evidence="2">PEP-CTERM sorting domain-containing protein</fullName>
    </submittedName>
</protein>
<evidence type="ECO:0000313" key="2">
    <source>
        <dbReference type="EMBL" id="QBI05173.1"/>
    </source>
</evidence>
<gene>
    <name evidence="2" type="ORF">EYF70_20640</name>
</gene>
<feature type="signal peptide" evidence="1">
    <location>
        <begin position="1"/>
        <end position="22"/>
    </location>
</feature>
<dbReference type="Proteomes" id="UP000292307">
    <property type="component" value="Chromosome"/>
</dbReference>
<reference evidence="2 3" key="1">
    <citation type="submission" date="2019-02" db="EMBL/GenBank/DDBJ databases">
        <title>Draft Genome Sequences of Six Type Strains of the Genus Massilia.</title>
        <authorList>
            <person name="Miess H."/>
            <person name="Frediansyhah A."/>
            <person name="Gross H."/>
        </authorList>
    </citation>
    <scope>NUCLEOTIDE SEQUENCE [LARGE SCALE GENOMIC DNA]</scope>
    <source>
        <strain evidence="2 3">DSM 17472</strain>
    </source>
</reference>
<feature type="chain" id="PRO_5047387619" evidence="1">
    <location>
        <begin position="23"/>
        <end position="266"/>
    </location>
</feature>
<keyword evidence="1" id="KW-0732">Signal</keyword>
<dbReference type="NCBIfam" id="NF038132">
    <property type="entry name" value="PEP_NF038132"/>
    <property type="match status" value="1"/>
</dbReference>
<name>A0ABX5S2J8_9BURK</name>